<dbReference type="GO" id="GO:0036503">
    <property type="term" value="P:ERAD pathway"/>
    <property type="evidence" value="ECO:0007669"/>
    <property type="project" value="UniProtKB-ARBA"/>
</dbReference>
<dbReference type="GO" id="GO:0044322">
    <property type="term" value="C:endoplasmic reticulum quality control compartment"/>
    <property type="evidence" value="ECO:0007669"/>
    <property type="project" value="GOC"/>
</dbReference>
<comment type="subcellular location">
    <subcellularLocation>
        <location evidence="1">Endoplasmic reticulum</location>
    </subcellularLocation>
</comment>
<comment type="similarity">
    <text evidence="2 7">Belongs to the glycosyl hydrolase 47 family.</text>
</comment>
<dbReference type="InterPro" id="IPR001382">
    <property type="entry name" value="Glyco_hydro_47"/>
</dbReference>
<organism evidence="9 10">
    <name type="scientific">Candida viswanathii</name>
    <dbReference type="NCBI Taxonomy" id="5486"/>
    <lineage>
        <taxon>Eukaryota</taxon>
        <taxon>Fungi</taxon>
        <taxon>Dikarya</taxon>
        <taxon>Ascomycota</taxon>
        <taxon>Saccharomycotina</taxon>
        <taxon>Pichiomycetes</taxon>
        <taxon>Debaryomycetaceae</taxon>
        <taxon>Candida/Lodderomyces clade</taxon>
        <taxon>Candida</taxon>
    </lineage>
</organism>
<dbReference type="EC" id="3.2.1.-" evidence="7"/>
<dbReference type="Gene3D" id="1.50.10.10">
    <property type="match status" value="1"/>
</dbReference>
<dbReference type="InterPro" id="IPR012341">
    <property type="entry name" value="6hp_glycosidase-like_sf"/>
</dbReference>
<dbReference type="SUPFAM" id="SSF48225">
    <property type="entry name" value="Seven-hairpin glycosidases"/>
    <property type="match status" value="1"/>
</dbReference>
<feature type="binding site" evidence="6">
    <location>
        <position position="517"/>
    </location>
    <ligand>
        <name>Ca(2+)</name>
        <dbReference type="ChEBI" id="CHEBI:29108"/>
    </ligand>
</feature>
<comment type="cofactor">
    <cofactor evidence="6">
        <name>Ca(2+)</name>
        <dbReference type="ChEBI" id="CHEBI:29108"/>
    </cofactor>
</comment>
<dbReference type="GO" id="GO:0016020">
    <property type="term" value="C:membrane"/>
    <property type="evidence" value="ECO:0007669"/>
    <property type="project" value="InterPro"/>
</dbReference>
<evidence type="ECO:0000256" key="5">
    <source>
        <dbReference type="PIRSR" id="PIRSR601382-1"/>
    </source>
</evidence>
<gene>
    <name evidence="9" type="primary">MNL1_2</name>
    <name evidence="9" type="ORF">Cantr_04163</name>
</gene>
<dbReference type="STRING" id="5486.A0A367XRD2"/>
<evidence type="ECO:0000256" key="2">
    <source>
        <dbReference type="ARBA" id="ARBA00007658"/>
    </source>
</evidence>
<evidence type="ECO:0000256" key="6">
    <source>
        <dbReference type="PIRSR" id="PIRSR601382-2"/>
    </source>
</evidence>
<keyword evidence="10" id="KW-1185">Reference proteome</keyword>
<feature type="signal peptide" evidence="8">
    <location>
        <begin position="1"/>
        <end position="29"/>
    </location>
</feature>
<feature type="active site" evidence="5">
    <location>
        <position position="425"/>
    </location>
</feature>
<accession>A0A367XRD2</accession>
<protein>
    <recommendedName>
        <fullName evidence="7">alpha-1,2-Mannosidase</fullName>
        <ecNumber evidence="7">3.2.1.-</ecNumber>
    </recommendedName>
</protein>
<dbReference type="PRINTS" id="PR00747">
    <property type="entry name" value="GLYHDRLASE47"/>
</dbReference>
<proteinExistence type="inferred from homology"/>
<keyword evidence="8" id="KW-0732">Signal</keyword>
<feature type="chain" id="PRO_5016918566" description="alpha-1,2-Mannosidase" evidence="8">
    <location>
        <begin position="30"/>
        <end position="823"/>
    </location>
</feature>
<dbReference type="GO" id="GO:0004571">
    <property type="term" value="F:mannosyl-oligosaccharide 1,2-alpha-mannosidase activity"/>
    <property type="evidence" value="ECO:0007669"/>
    <property type="project" value="InterPro"/>
</dbReference>
<keyword evidence="6" id="KW-0479">Metal-binding</keyword>
<dbReference type="OrthoDB" id="8118055at2759"/>
<keyword evidence="7" id="KW-0378">Hydrolase</keyword>
<evidence type="ECO:0000256" key="7">
    <source>
        <dbReference type="RuleBase" id="RU361193"/>
    </source>
</evidence>
<name>A0A367XRD2_9ASCO</name>
<dbReference type="PANTHER" id="PTHR45679:SF5">
    <property type="entry name" value="ER DEGRADATION-ENHANCING ALPHA-MANNOSIDASE-LIKE PROTEIN 1"/>
    <property type="match status" value="1"/>
</dbReference>
<evidence type="ECO:0000313" key="9">
    <source>
        <dbReference type="EMBL" id="RCK55342.1"/>
    </source>
</evidence>
<dbReference type="GO" id="GO:0005509">
    <property type="term" value="F:calcium ion binding"/>
    <property type="evidence" value="ECO:0007669"/>
    <property type="project" value="InterPro"/>
</dbReference>
<sequence>MVFKVLRTSLFYITWVLPLLLLLPSHTLAYSPYNSSFTPDHIRYLQNETRALLTHSWDSYMKFAFPYDEITPITCQPYGPDWDDFEDTVRNDARGNISLMVLDNLDTLIIFEKWEELEYVLKYLRDNQWVMFEQDTIVQVFETSIRHLGGLLSAHLLLTDVTNKNKLPEKYGRFEKICDKYDGFLLKMAHDLGMKLIPSYKTKTNIPVPRINLKGGLSVVPPRLQKDACTSGVMTPVLEFTLLSKLTGDYQFEYYTQLSFWKLWSLKLELNLLPMTIDPISNYWKDSISGIGANIDSFYEYAAKSSILFNDDYMWAVFKTSYKALLSHLAQGGKGTMIFPNIGVYDGVIFSDWIDLLGAFWPGLQVLTGQLEDAIKTHIVYLKIWDYFDLIPERWKYNHNSVKNKKKKFRAEDSIDLEWYPLRPEFIESTYYLYRATRDPMYLQIGERVLNLLNDKYKAPCGLNGLQDVRINLRQDVMESFVVGETLKYLYLLFDTNDEIFLHDSSVMNNKNWIFSTEAHPLWLSKEMDVLGDSKDLNESFSKRMFNKYISKSTKDLIDTLNESFIRNITLPTPRSFEIESSSDITHIAKRDPFAGRFEMCQLNPWTKSSDSFLESSYYKWPYLFNADYAFEKSLKKPRYLNQTNLDGSYVELTKDFYNKFTMFGDDNALVCPRMATTSIYEVFWGDIKQSAHVEISEIYHTKKVKDSIMAPGDLWIPELDALRVVLEELVPGKIDTCNNYITEDYILSLQDSEEVNQIKLINSCLRIKRVNGITLEDDAIVWTLPFEQPQQPSKGLTAIAITSDARVVIQGKVVENLLVWYG</sequence>
<evidence type="ECO:0000256" key="3">
    <source>
        <dbReference type="ARBA" id="ARBA00022824"/>
    </source>
</evidence>
<dbReference type="GO" id="GO:1904380">
    <property type="term" value="P:endoplasmic reticulum mannose trimming"/>
    <property type="evidence" value="ECO:0007669"/>
    <property type="project" value="InterPro"/>
</dbReference>
<keyword evidence="4" id="KW-0325">Glycoprotein</keyword>
<comment type="caution">
    <text evidence="9">The sequence shown here is derived from an EMBL/GenBank/DDBJ whole genome shotgun (WGS) entry which is preliminary data.</text>
</comment>
<feature type="active site" description="Proton donor" evidence="5">
    <location>
        <position position="393"/>
    </location>
</feature>
<dbReference type="AlphaFoldDB" id="A0A367XRD2"/>
<evidence type="ECO:0000256" key="8">
    <source>
        <dbReference type="SAM" id="SignalP"/>
    </source>
</evidence>
<dbReference type="GO" id="GO:0005975">
    <property type="term" value="P:carbohydrate metabolic process"/>
    <property type="evidence" value="ECO:0007669"/>
    <property type="project" value="InterPro"/>
</dbReference>
<dbReference type="InterPro" id="IPR036026">
    <property type="entry name" value="Seven-hairpin_glycosidases"/>
</dbReference>
<keyword evidence="7" id="KW-0326">Glycosidase</keyword>
<keyword evidence="6" id="KW-0106">Calcium</keyword>
<evidence type="ECO:0000256" key="1">
    <source>
        <dbReference type="ARBA" id="ARBA00004240"/>
    </source>
</evidence>
<keyword evidence="3" id="KW-0256">Endoplasmic reticulum</keyword>
<dbReference type="Pfam" id="PF01532">
    <property type="entry name" value="Glyco_hydro_47"/>
    <property type="match status" value="1"/>
</dbReference>
<reference evidence="9 10" key="1">
    <citation type="submission" date="2018-06" db="EMBL/GenBank/DDBJ databases">
        <title>Whole genome sequencing of Candida tropicalis (genome annotated by CSBL at Korea University).</title>
        <authorList>
            <person name="Ahn J."/>
        </authorList>
    </citation>
    <scope>NUCLEOTIDE SEQUENCE [LARGE SCALE GENOMIC DNA]</scope>
    <source>
        <strain evidence="9 10">ATCC 20962</strain>
    </source>
</reference>
<evidence type="ECO:0000256" key="4">
    <source>
        <dbReference type="ARBA" id="ARBA00023180"/>
    </source>
</evidence>
<evidence type="ECO:0000313" key="10">
    <source>
        <dbReference type="Proteomes" id="UP000253472"/>
    </source>
</evidence>
<dbReference type="PANTHER" id="PTHR45679">
    <property type="entry name" value="ER DEGRADATION-ENHANCING ALPHA-MANNOSIDASE-LIKE PROTEIN 2"/>
    <property type="match status" value="1"/>
</dbReference>
<feature type="active site" evidence="5">
    <location>
        <position position="296"/>
    </location>
</feature>
<dbReference type="InterPro" id="IPR044674">
    <property type="entry name" value="EDEM1/2/3"/>
</dbReference>
<dbReference type="EMBL" id="QLNQ01000030">
    <property type="protein sequence ID" value="RCK55342.1"/>
    <property type="molecule type" value="Genomic_DNA"/>
</dbReference>
<dbReference type="Proteomes" id="UP000253472">
    <property type="component" value="Unassembled WGS sequence"/>
</dbReference>
<feature type="active site" description="Proton donor" evidence="5">
    <location>
        <position position="142"/>
    </location>
</feature>